<evidence type="ECO:0000259" key="2">
    <source>
        <dbReference type="Pfam" id="PF03972"/>
    </source>
</evidence>
<dbReference type="PANTHER" id="PTHR16943">
    <property type="entry name" value="2-METHYLCITRATE DEHYDRATASE-RELATED"/>
    <property type="match status" value="1"/>
</dbReference>
<dbReference type="KEGG" id="mhk:DFR87_05410"/>
<accession>A0A2U9IT42</accession>
<dbReference type="Gene3D" id="3.30.1330.120">
    <property type="entry name" value="2-methylcitrate dehydratase PrpD"/>
    <property type="match status" value="1"/>
</dbReference>
<dbReference type="GO" id="GO:0016829">
    <property type="term" value="F:lyase activity"/>
    <property type="evidence" value="ECO:0007669"/>
    <property type="project" value="InterPro"/>
</dbReference>
<dbReference type="PANTHER" id="PTHR16943:SF8">
    <property type="entry name" value="2-METHYLCITRATE DEHYDRATASE"/>
    <property type="match status" value="1"/>
</dbReference>
<dbReference type="STRING" id="1293036.GCA_001315825_01074"/>
<gene>
    <name evidence="4" type="ORF">DFR87_05410</name>
</gene>
<proteinExistence type="inferred from homology"/>
<dbReference type="Gene3D" id="1.10.4100.10">
    <property type="entry name" value="2-methylcitrate dehydratase PrpD"/>
    <property type="match status" value="1"/>
</dbReference>
<dbReference type="InterPro" id="IPR042188">
    <property type="entry name" value="MmgE/PrpD_sf_2"/>
</dbReference>
<evidence type="ECO:0000256" key="1">
    <source>
        <dbReference type="ARBA" id="ARBA00006174"/>
    </source>
</evidence>
<protein>
    <submittedName>
        <fullName evidence="4">2-methylcitrate dehydratase</fullName>
    </submittedName>
</protein>
<keyword evidence="5" id="KW-1185">Reference proteome</keyword>
<dbReference type="EMBL" id="CP029287">
    <property type="protein sequence ID" value="AWR99231.1"/>
    <property type="molecule type" value="Genomic_DNA"/>
</dbReference>
<dbReference type="InterPro" id="IPR042183">
    <property type="entry name" value="MmgE/PrpD_sf_1"/>
</dbReference>
<evidence type="ECO:0000313" key="5">
    <source>
        <dbReference type="Proteomes" id="UP000247586"/>
    </source>
</evidence>
<sequence length="428" mass="47093">MELAELFSDLVSSTSFSDIPEPSIHEAKRRIIDSLAVAYSSQNSPPAKALRDALPSFSGLGLLLGGGTSAPDVAAFYNTLLIRYLDFNDTYLSLEPLHPSDMIGGLLAIDPHLNGKELIRAIVLGYEISTRLCDSTSLRKKGFDHVNFLQVGATAALGAALGLNKEQLINAISISLIPHIALRETRSGSLSMWKAGAAAEAVRNSVFAALLAKSGFTGPSTPFSGKMGFKNVVAPDMSDTPFKSMGREKILQTYIKKYPVEYHAQAAVEIGLRLKEMIRGDIIKVTVETYEAGKTILADEGKWDPRNKETADHSLPFIVAVSLITGRFWLDAYNLIGNPKVMEVMRKVEVVENQEYTKIYPTELPTRITVKTSAGTFSDEIRVPRGHYKNPMSDKELEEKALRLGLSKELIGRIWDLENHEVKDIVAW</sequence>
<dbReference type="OrthoDB" id="43639at2157"/>
<reference evidence="4" key="1">
    <citation type="submission" date="2018-05" db="EMBL/GenBank/DDBJ databases">
        <title>Complete Genome Sequences of Extremely Thermoacidophilic, Metal-Mobilizing Type-Strain Members of the Archaeal Family Sulfolobaceae: Acidianus brierleyi DSM-1651T, Acidianus sulfidivorans DSM-18786T, Metallosphaera hakonensis DSM-7519T, and Metallosphaera prunae DSM-10039T.</title>
        <authorList>
            <person name="Counts J.A."/>
            <person name="Kelly R.M."/>
        </authorList>
    </citation>
    <scope>NUCLEOTIDE SEQUENCE [LARGE SCALE GENOMIC DNA]</scope>
    <source>
        <strain evidence="4">HO1-1</strain>
    </source>
</reference>
<name>A0A2U9IT42_9CREN</name>
<dbReference type="SUPFAM" id="SSF103378">
    <property type="entry name" value="2-methylcitrate dehydratase PrpD"/>
    <property type="match status" value="1"/>
</dbReference>
<comment type="similarity">
    <text evidence="1">Belongs to the PrpD family.</text>
</comment>
<dbReference type="Pfam" id="PF03972">
    <property type="entry name" value="MmgE_PrpD_N"/>
    <property type="match status" value="1"/>
</dbReference>
<organism evidence="4 5">
    <name type="scientific">Metallosphaera hakonensis JCM 8857 = DSM 7519</name>
    <dbReference type="NCBI Taxonomy" id="1293036"/>
    <lineage>
        <taxon>Archaea</taxon>
        <taxon>Thermoproteota</taxon>
        <taxon>Thermoprotei</taxon>
        <taxon>Sulfolobales</taxon>
        <taxon>Sulfolobaceae</taxon>
        <taxon>Metallosphaera</taxon>
    </lineage>
</organism>
<dbReference type="InterPro" id="IPR045337">
    <property type="entry name" value="MmgE_PrpD_C"/>
</dbReference>
<dbReference type="AlphaFoldDB" id="A0A2U9IT42"/>
<feature type="domain" description="MmgE/PrpD C-terminal" evidence="3">
    <location>
        <begin position="258"/>
        <end position="404"/>
    </location>
</feature>
<dbReference type="Pfam" id="PF19305">
    <property type="entry name" value="MmgE_PrpD_C"/>
    <property type="match status" value="1"/>
</dbReference>
<dbReference type="InterPro" id="IPR005656">
    <property type="entry name" value="MmgE_PrpD"/>
</dbReference>
<evidence type="ECO:0000313" key="4">
    <source>
        <dbReference type="EMBL" id="AWR99231.1"/>
    </source>
</evidence>
<dbReference type="RefSeq" id="WP_110369072.1">
    <property type="nucleotide sequence ID" value="NZ_CP029287.2"/>
</dbReference>
<feature type="domain" description="MmgE/PrpD N-terminal" evidence="2">
    <location>
        <begin position="7"/>
        <end position="235"/>
    </location>
</feature>
<dbReference type="InterPro" id="IPR036148">
    <property type="entry name" value="MmgE/PrpD_sf"/>
</dbReference>
<evidence type="ECO:0000259" key="3">
    <source>
        <dbReference type="Pfam" id="PF19305"/>
    </source>
</evidence>
<dbReference type="Proteomes" id="UP000247586">
    <property type="component" value="Chromosome"/>
</dbReference>
<dbReference type="InterPro" id="IPR045336">
    <property type="entry name" value="MmgE_PrpD_N"/>
</dbReference>
<dbReference type="GeneID" id="36834758"/>